<dbReference type="Proteomes" id="UP000049023">
    <property type="component" value="Unassembled WGS sequence"/>
</dbReference>
<protein>
    <submittedName>
        <fullName evidence="1">Oxygenase</fullName>
        <ecNumber evidence="1">1.-.-.-</ecNumber>
    </submittedName>
</protein>
<keyword evidence="1" id="KW-0560">Oxidoreductase</keyword>
<evidence type="ECO:0000313" key="1">
    <source>
        <dbReference type="EMBL" id="CKS69237.1"/>
    </source>
</evidence>
<dbReference type="AlphaFoldDB" id="A0A655AGZ6"/>
<dbReference type="GO" id="GO:0016491">
    <property type="term" value="F:oxidoreductase activity"/>
    <property type="evidence" value="ECO:0007669"/>
    <property type="project" value="UniProtKB-KW"/>
</dbReference>
<dbReference type="EMBL" id="CNFU01000888">
    <property type="protein sequence ID" value="CKS69237.1"/>
    <property type="molecule type" value="Genomic_DNA"/>
</dbReference>
<gene>
    <name evidence="1" type="ORF">ERS027661_03422</name>
</gene>
<name>A0A655AGZ6_MYCTX</name>
<dbReference type="EC" id="1.-.-.-" evidence="1"/>
<proteinExistence type="predicted"/>
<organism evidence="1 2">
    <name type="scientific">Mycobacterium tuberculosis</name>
    <dbReference type="NCBI Taxonomy" id="1773"/>
    <lineage>
        <taxon>Bacteria</taxon>
        <taxon>Bacillati</taxon>
        <taxon>Actinomycetota</taxon>
        <taxon>Actinomycetes</taxon>
        <taxon>Mycobacteriales</taxon>
        <taxon>Mycobacteriaceae</taxon>
        <taxon>Mycobacterium</taxon>
        <taxon>Mycobacterium tuberculosis complex</taxon>
    </lineage>
</organism>
<accession>A0A655AGZ6</accession>
<sequence>MPSPVIGENIDGLEPASPIYNFRYPNMLRLRYEKKRNLPRALLAVGDAYTSADPVSGLGMSLALKEVREMQALLAKYGAGHRDLPRRYYRAIAKMADTAWFVIREQNLRFDWMKDVDKKRPFYFGVLTWYMDRVLELVHDDLDAYREFLAVVHLVKPPSALMRPRIASRVLGKWARTRLSGQKTLIARNYENHPIPAEPADQLVNA</sequence>
<reference evidence="1 2" key="1">
    <citation type="submission" date="2015-03" db="EMBL/GenBank/DDBJ databases">
        <authorList>
            <consortium name="Pathogen Informatics"/>
        </authorList>
    </citation>
    <scope>NUCLEOTIDE SEQUENCE [LARGE SCALE GENOMIC DNA]</scope>
    <source>
        <strain evidence="1 2">Bir 187</strain>
    </source>
</reference>
<evidence type="ECO:0000313" key="2">
    <source>
        <dbReference type="Proteomes" id="UP000049023"/>
    </source>
</evidence>
<dbReference type="SUPFAM" id="SSF51905">
    <property type="entry name" value="FAD/NAD(P)-binding domain"/>
    <property type="match status" value="1"/>
</dbReference>
<dbReference type="InterPro" id="IPR036188">
    <property type="entry name" value="FAD/NAD-bd_sf"/>
</dbReference>